<evidence type="ECO:0000313" key="1">
    <source>
        <dbReference type="EMBL" id="SFM22493.1"/>
    </source>
</evidence>
<name>A0A1I4P556_9FIRM</name>
<dbReference type="Gene3D" id="3.30.450.20">
    <property type="entry name" value="PAS domain"/>
    <property type="match status" value="1"/>
</dbReference>
<organism evidence="1 2">
    <name type="scientific">Pelosinus propionicus DSM 13327</name>
    <dbReference type="NCBI Taxonomy" id="1123291"/>
    <lineage>
        <taxon>Bacteria</taxon>
        <taxon>Bacillati</taxon>
        <taxon>Bacillota</taxon>
        <taxon>Negativicutes</taxon>
        <taxon>Selenomonadales</taxon>
        <taxon>Sporomusaceae</taxon>
        <taxon>Pelosinus</taxon>
    </lineage>
</organism>
<dbReference type="EMBL" id="FOTS01000057">
    <property type="protein sequence ID" value="SFM22493.1"/>
    <property type="molecule type" value="Genomic_DNA"/>
</dbReference>
<dbReference type="STRING" id="1123291.SAMN04490355_10576"/>
<gene>
    <name evidence="1" type="ORF">SAMN04490355_10576</name>
</gene>
<proteinExistence type="predicted"/>
<evidence type="ECO:0008006" key="3">
    <source>
        <dbReference type="Google" id="ProtNLM"/>
    </source>
</evidence>
<dbReference type="OrthoDB" id="2645267at2"/>
<dbReference type="Proteomes" id="UP000199520">
    <property type="component" value="Unassembled WGS sequence"/>
</dbReference>
<sequence length="201" mass="22454">MQGTRYHWNELGSDFAAFLFKTLPLALMIVNDATKVEVINEAAQDIFNISNEDAYLQKGGDILKCINADTPEGCGGCIACKKCILRKSVLEAFNGKVVSRNKGTFHVIHQGEIKVLTLLVTASPIYYEKNTMVIVIAEDISLITQLQGMIPICSVCHRIHDEKGEWMALEKYLMNHSEAELTHDICPVCSEQMRLKHALSK</sequence>
<accession>A0A1I4P556</accession>
<evidence type="ECO:0000313" key="2">
    <source>
        <dbReference type="Proteomes" id="UP000199520"/>
    </source>
</evidence>
<reference evidence="2" key="1">
    <citation type="submission" date="2016-10" db="EMBL/GenBank/DDBJ databases">
        <authorList>
            <person name="Varghese N."/>
            <person name="Submissions S."/>
        </authorList>
    </citation>
    <scope>NUCLEOTIDE SEQUENCE [LARGE SCALE GENOMIC DNA]</scope>
    <source>
        <strain evidence="2">DSM 13327</strain>
    </source>
</reference>
<protein>
    <recommendedName>
        <fullName evidence="3">PAS domain-containing protein</fullName>
    </recommendedName>
</protein>
<keyword evidence="2" id="KW-1185">Reference proteome</keyword>
<dbReference type="AlphaFoldDB" id="A0A1I4P556"/>
<dbReference type="RefSeq" id="WP_090942842.1">
    <property type="nucleotide sequence ID" value="NZ_FOTS01000057.1"/>
</dbReference>